<evidence type="ECO:0000256" key="1">
    <source>
        <dbReference type="ARBA" id="ARBA00012513"/>
    </source>
</evidence>
<evidence type="ECO:0000256" key="6">
    <source>
        <dbReference type="ARBA" id="ARBA00022840"/>
    </source>
</evidence>
<evidence type="ECO:0000256" key="10">
    <source>
        <dbReference type="SAM" id="MobiDB-lite"/>
    </source>
</evidence>
<feature type="region of interest" description="Disordered" evidence="10">
    <location>
        <begin position="85"/>
        <end position="157"/>
    </location>
</feature>
<feature type="binding site" evidence="9">
    <location>
        <position position="232"/>
    </location>
    <ligand>
        <name>ATP</name>
        <dbReference type="ChEBI" id="CHEBI:30616"/>
    </ligand>
</feature>
<dbReference type="AlphaFoldDB" id="A0A7S3JP39"/>
<dbReference type="PANTHER" id="PTHR47634:SF9">
    <property type="entry name" value="PROTEIN KINASE DOMAIN-CONTAINING PROTEIN-RELATED"/>
    <property type="match status" value="1"/>
</dbReference>
<keyword evidence="2" id="KW-0723">Serine/threonine-protein kinase</keyword>
<evidence type="ECO:0000256" key="8">
    <source>
        <dbReference type="ARBA" id="ARBA00048679"/>
    </source>
</evidence>
<gene>
    <name evidence="12" type="ORF">ALAG00032_LOCUS1225</name>
</gene>
<sequence length="533" mass="60706">MASISHDESQSGLLYEDQLHGDKGLRMCFSRVVPLLCGCFRIQKRENYRNDPTEYEHFETVTNPVQQGQPYTENFVEIPNHRLTPAEDEAFGADEDASRRLSPPTQEEKNIDKTSNNGSIIRQDKENEENTPSSVDIEMNQSTPDEIQKKQLEEQVGRRIMVEDDVDMLNNNYDNDDNEEPPEDYVYGGYHTVNIGDVYDNRYTVIKKLGWGVYSTVWLCHDSKSNQKAALKIQKSAPEYTNAAMNEVKILKHIQHQAQVDNIHVDVVSILEHFYVTGMHGNHVCMVFEPLGKTLLDLIQDQGALPILQVKRIIFCLLQSLKFIHDRIGILHTDIKPENILLGMSPRNQNCTTGGNGFVKLVDFGTAFYLKEQSVHDIQTREYRCPEAIIGIYPFLAVADVWSVGCLAFELLSGETLFDPQSPRPGIEAFTKDESHLAQAIELFGNIPSDLIRRGMHSRKWFHQDVNKLRHIEVRPSQNPIQSISLVLESNFGFEHASALDTAHFLLALLEYDPYKRPSAATALTLPWLQHIF</sequence>
<dbReference type="GO" id="GO:0050684">
    <property type="term" value="P:regulation of mRNA processing"/>
    <property type="evidence" value="ECO:0007669"/>
    <property type="project" value="TreeGrafter"/>
</dbReference>
<dbReference type="PANTHER" id="PTHR47634">
    <property type="entry name" value="PROTEIN KINASE DOMAIN-CONTAINING PROTEIN-RELATED"/>
    <property type="match status" value="1"/>
</dbReference>
<comment type="catalytic activity">
    <reaction evidence="8">
        <text>L-seryl-[protein] + ATP = O-phospho-L-seryl-[protein] + ADP + H(+)</text>
        <dbReference type="Rhea" id="RHEA:17989"/>
        <dbReference type="Rhea" id="RHEA-COMP:9863"/>
        <dbReference type="Rhea" id="RHEA-COMP:11604"/>
        <dbReference type="ChEBI" id="CHEBI:15378"/>
        <dbReference type="ChEBI" id="CHEBI:29999"/>
        <dbReference type="ChEBI" id="CHEBI:30616"/>
        <dbReference type="ChEBI" id="CHEBI:83421"/>
        <dbReference type="ChEBI" id="CHEBI:456216"/>
        <dbReference type="EC" id="2.7.11.1"/>
    </reaction>
</comment>
<dbReference type="InterPro" id="IPR008271">
    <property type="entry name" value="Ser/Thr_kinase_AS"/>
</dbReference>
<evidence type="ECO:0000313" key="12">
    <source>
        <dbReference type="EMBL" id="CAE0360495.1"/>
    </source>
</evidence>
<dbReference type="InterPro" id="IPR051334">
    <property type="entry name" value="SRPK"/>
</dbReference>
<keyword evidence="4 9" id="KW-0547">Nucleotide-binding</keyword>
<feature type="compositionally biased region" description="Acidic residues" evidence="10">
    <location>
        <begin position="86"/>
        <end position="95"/>
    </location>
</feature>
<evidence type="ECO:0000256" key="2">
    <source>
        <dbReference type="ARBA" id="ARBA00022527"/>
    </source>
</evidence>
<dbReference type="GO" id="GO:0005524">
    <property type="term" value="F:ATP binding"/>
    <property type="evidence" value="ECO:0007669"/>
    <property type="project" value="UniProtKB-UniRule"/>
</dbReference>
<dbReference type="InterPro" id="IPR017441">
    <property type="entry name" value="Protein_kinase_ATP_BS"/>
</dbReference>
<feature type="domain" description="Protein kinase" evidence="11">
    <location>
        <begin position="203"/>
        <end position="529"/>
    </location>
</feature>
<comment type="catalytic activity">
    <reaction evidence="7">
        <text>L-threonyl-[protein] + ATP = O-phospho-L-threonyl-[protein] + ADP + H(+)</text>
        <dbReference type="Rhea" id="RHEA:46608"/>
        <dbReference type="Rhea" id="RHEA-COMP:11060"/>
        <dbReference type="Rhea" id="RHEA-COMP:11605"/>
        <dbReference type="ChEBI" id="CHEBI:15378"/>
        <dbReference type="ChEBI" id="CHEBI:30013"/>
        <dbReference type="ChEBI" id="CHEBI:30616"/>
        <dbReference type="ChEBI" id="CHEBI:61977"/>
        <dbReference type="ChEBI" id="CHEBI:456216"/>
        <dbReference type="EC" id="2.7.11.1"/>
    </reaction>
</comment>
<feature type="compositionally biased region" description="Polar residues" evidence="10">
    <location>
        <begin position="130"/>
        <end position="145"/>
    </location>
</feature>
<dbReference type="GO" id="GO:0004674">
    <property type="term" value="F:protein serine/threonine kinase activity"/>
    <property type="evidence" value="ECO:0007669"/>
    <property type="project" value="UniProtKB-KW"/>
</dbReference>
<dbReference type="PROSITE" id="PS50011">
    <property type="entry name" value="PROTEIN_KINASE_DOM"/>
    <property type="match status" value="1"/>
</dbReference>
<feature type="compositionally biased region" description="Basic and acidic residues" evidence="10">
    <location>
        <begin position="146"/>
        <end position="157"/>
    </location>
</feature>
<accession>A0A7S3JP39</accession>
<evidence type="ECO:0000256" key="4">
    <source>
        <dbReference type="ARBA" id="ARBA00022741"/>
    </source>
</evidence>
<dbReference type="EMBL" id="HBIJ01001707">
    <property type="protein sequence ID" value="CAE0360495.1"/>
    <property type="molecule type" value="Transcribed_RNA"/>
</dbReference>
<dbReference type="EC" id="2.7.11.1" evidence="1"/>
<dbReference type="SUPFAM" id="SSF56112">
    <property type="entry name" value="Protein kinase-like (PK-like)"/>
    <property type="match status" value="1"/>
</dbReference>
<dbReference type="GO" id="GO:0005737">
    <property type="term" value="C:cytoplasm"/>
    <property type="evidence" value="ECO:0007669"/>
    <property type="project" value="TreeGrafter"/>
</dbReference>
<proteinExistence type="predicted"/>
<dbReference type="SMART" id="SM00220">
    <property type="entry name" value="S_TKc"/>
    <property type="match status" value="1"/>
</dbReference>
<evidence type="ECO:0000259" key="11">
    <source>
        <dbReference type="PROSITE" id="PS50011"/>
    </source>
</evidence>
<dbReference type="InterPro" id="IPR000719">
    <property type="entry name" value="Prot_kinase_dom"/>
</dbReference>
<organism evidence="12">
    <name type="scientific">Aureoumbra lagunensis</name>
    <dbReference type="NCBI Taxonomy" id="44058"/>
    <lineage>
        <taxon>Eukaryota</taxon>
        <taxon>Sar</taxon>
        <taxon>Stramenopiles</taxon>
        <taxon>Ochrophyta</taxon>
        <taxon>Pelagophyceae</taxon>
        <taxon>Pelagomonadales</taxon>
        <taxon>Aureoumbra</taxon>
    </lineage>
</organism>
<evidence type="ECO:0000256" key="9">
    <source>
        <dbReference type="PROSITE-ProRule" id="PRU10141"/>
    </source>
</evidence>
<evidence type="ECO:0000256" key="3">
    <source>
        <dbReference type="ARBA" id="ARBA00022679"/>
    </source>
</evidence>
<dbReference type="InterPro" id="IPR011009">
    <property type="entry name" value="Kinase-like_dom_sf"/>
</dbReference>
<dbReference type="GO" id="GO:0000245">
    <property type="term" value="P:spliceosomal complex assembly"/>
    <property type="evidence" value="ECO:0007669"/>
    <property type="project" value="TreeGrafter"/>
</dbReference>
<keyword evidence="5" id="KW-0418">Kinase</keyword>
<dbReference type="PROSITE" id="PS00108">
    <property type="entry name" value="PROTEIN_KINASE_ST"/>
    <property type="match status" value="1"/>
</dbReference>
<keyword evidence="6 9" id="KW-0067">ATP-binding</keyword>
<evidence type="ECO:0000256" key="7">
    <source>
        <dbReference type="ARBA" id="ARBA00047899"/>
    </source>
</evidence>
<dbReference type="Gene3D" id="1.10.510.10">
    <property type="entry name" value="Transferase(Phosphotransferase) domain 1"/>
    <property type="match status" value="1"/>
</dbReference>
<dbReference type="PROSITE" id="PS00107">
    <property type="entry name" value="PROTEIN_KINASE_ATP"/>
    <property type="match status" value="1"/>
</dbReference>
<reference evidence="12" key="1">
    <citation type="submission" date="2021-01" db="EMBL/GenBank/DDBJ databases">
        <authorList>
            <person name="Corre E."/>
            <person name="Pelletier E."/>
            <person name="Niang G."/>
            <person name="Scheremetjew M."/>
            <person name="Finn R."/>
            <person name="Kale V."/>
            <person name="Holt S."/>
            <person name="Cochrane G."/>
            <person name="Meng A."/>
            <person name="Brown T."/>
            <person name="Cohen L."/>
        </authorList>
    </citation>
    <scope>NUCLEOTIDE SEQUENCE</scope>
    <source>
        <strain evidence="12">CCMP1510</strain>
    </source>
</reference>
<name>A0A7S3JP39_9STRA</name>
<dbReference type="GO" id="GO:0005634">
    <property type="term" value="C:nucleus"/>
    <property type="evidence" value="ECO:0007669"/>
    <property type="project" value="TreeGrafter"/>
</dbReference>
<keyword evidence="3" id="KW-0808">Transferase</keyword>
<dbReference type="Gene3D" id="3.30.200.20">
    <property type="entry name" value="Phosphorylase Kinase, domain 1"/>
    <property type="match status" value="1"/>
</dbReference>
<dbReference type="Pfam" id="PF00069">
    <property type="entry name" value="Pkinase"/>
    <property type="match status" value="1"/>
</dbReference>
<evidence type="ECO:0000256" key="5">
    <source>
        <dbReference type="ARBA" id="ARBA00022777"/>
    </source>
</evidence>
<protein>
    <recommendedName>
        <fullName evidence="1">non-specific serine/threonine protein kinase</fullName>
        <ecNumber evidence="1">2.7.11.1</ecNumber>
    </recommendedName>
</protein>